<sequence>MSSKESTKKYQTVFTKAYSEEYSFIIASKKDKSYAFCTICTCDFSIASGGKYDICKHIAQQKHQDSARILGTNKKKIDFVTKQNDYDVIQAESLFTAFIVEHNLPIACPDPTGPLFRKVFPDGETAKKYGCARTKTSAIIAEMG</sequence>
<evidence type="ECO:0000313" key="2">
    <source>
        <dbReference type="Proteomes" id="UP000499080"/>
    </source>
</evidence>
<dbReference type="PANTHER" id="PTHR37162:SF10">
    <property type="entry name" value="DUF4371 DOMAIN-CONTAINING PROTEIN"/>
    <property type="match status" value="1"/>
</dbReference>
<reference evidence="1 2" key="1">
    <citation type="journal article" date="2019" name="Sci. Rep.">
        <title>Orb-weaving spider Araneus ventricosus genome elucidates the spidroin gene catalogue.</title>
        <authorList>
            <person name="Kono N."/>
            <person name="Nakamura H."/>
            <person name="Ohtoshi R."/>
            <person name="Moran D.A.P."/>
            <person name="Shinohara A."/>
            <person name="Yoshida Y."/>
            <person name="Fujiwara M."/>
            <person name="Mori M."/>
            <person name="Tomita M."/>
            <person name="Arakawa K."/>
        </authorList>
    </citation>
    <scope>NUCLEOTIDE SEQUENCE [LARGE SCALE GENOMIC DNA]</scope>
</reference>
<dbReference type="PANTHER" id="PTHR37162">
    <property type="entry name" value="HAT FAMILY DIMERISATION DOMAINCONTAINING PROTEIN-RELATED"/>
    <property type="match status" value="1"/>
</dbReference>
<comment type="caution">
    <text evidence="1">The sequence shown here is derived from an EMBL/GenBank/DDBJ whole genome shotgun (WGS) entry which is preliminary data.</text>
</comment>
<dbReference type="EMBL" id="BGPR01000633">
    <property type="protein sequence ID" value="GBM29327.1"/>
    <property type="molecule type" value="Genomic_DNA"/>
</dbReference>
<organism evidence="1 2">
    <name type="scientific">Araneus ventricosus</name>
    <name type="common">Orbweaver spider</name>
    <name type="synonym">Epeira ventricosa</name>
    <dbReference type="NCBI Taxonomy" id="182803"/>
    <lineage>
        <taxon>Eukaryota</taxon>
        <taxon>Metazoa</taxon>
        <taxon>Ecdysozoa</taxon>
        <taxon>Arthropoda</taxon>
        <taxon>Chelicerata</taxon>
        <taxon>Arachnida</taxon>
        <taxon>Araneae</taxon>
        <taxon>Araneomorphae</taxon>
        <taxon>Entelegynae</taxon>
        <taxon>Araneoidea</taxon>
        <taxon>Araneidae</taxon>
        <taxon>Araneus</taxon>
    </lineage>
</organism>
<dbReference type="AlphaFoldDB" id="A0A4Y2EL98"/>
<dbReference type="Proteomes" id="UP000499080">
    <property type="component" value="Unassembled WGS sequence"/>
</dbReference>
<accession>A0A4Y2EL98</accession>
<dbReference type="OrthoDB" id="6159421at2759"/>
<keyword evidence="2" id="KW-1185">Reference proteome</keyword>
<name>A0A4Y2EL98_ARAVE</name>
<gene>
    <name evidence="1" type="ORF">AVEN_2833_1</name>
</gene>
<evidence type="ECO:0000313" key="1">
    <source>
        <dbReference type="EMBL" id="GBM29327.1"/>
    </source>
</evidence>
<protein>
    <submittedName>
        <fullName evidence="1">Uncharacterized protein</fullName>
    </submittedName>
</protein>
<proteinExistence type="predicted"/>